<dbReference type="EMBL" id="MFUA01000014">
    <property type="protein sequence ID" value="OGI77154.1"/>
    <property type="molecule type" value="Genomic_DNA"/>
</dbReference>
<gene>
    <name evidence="1" type="ORF">A3B85_01780</name>
</gene>
<organism evidence="1 2">
    <name type="scientific">Candidatus Nomurabacteria bacterium RIFCSPHIGHO2_02_FULL_37_13</name>
    <dbReference type="NCBI Taxonomy" id="1801750"/>
    <lineage>
        <taxon>Bacteria</taxon>
        <taxon>Candidatus Nomuraibacteriota</taxon>
    </lineage>
</organism>
<name>A0A1F6W5N3_9BACT</name>
<dbReference type="AlphaFoldDB" id="A0A1F6W5N3"/>
<protein>
    <submittedName>
        <fullName evidence="1">Uncharacterized protein</fullName>
    </submittedName>
</protein>
<proteinExistence type="predicted"/>
<comment type="caution">
    <text evidence="1">The sequence shown here is derived from an EMBL/GenBank/DDBJ whole genome shotgun (WGS) entry which is preliminary data.</text>
</comment>
<dbReference type="Proteomes" id="UP000178374">
    <property type="component" value="Unassembled WGS sequence"/>
</dbReference>
<accession>A0A1F6W5N3</accession>
<dbReference type="STRING" id="1801750.A3B85_01780"/>
<evidence type="ECO:0000313" key="1">
    <source>
        <dbReference type="EMBL" id="OGI77154.1"/>
    </source>
</evidence>
<evidence type="ECO:0000313" key="2">
    <source>
        <dbReference type="Proteomes" id="UP000178374"/>
    </source>
</evidence>
<reference evidence="1 2" key="1">
    <citation type="journal article" date="2016" name="Nat. Commun.">
        <title>Thousands of microbial genomes shed light on interconnected biogeochemical processes in an aquifer system.</title>
        <authorList>
            <person name="Anantharaman K."/>
            <person name="Brown C.T."/>
            <person name="Hug L.A."/>
            <person name="Sharon I."/>
            <person name="Castelle C.J."/>
            <person name="Probst A.J."/>
            <person name="Thomas B.C."/>
            <person name="Singh A."/>
            <person name="Wilkins M.J."/>
            <person name="Karaoz U."/>
            <person name="Brodie E.L."/>
            <person name="Williams K.H."/>
            <person name="Hubbard S.S."/>
            <person name="Banfield J.F."/>
        </authorList>
    </citation>
    <scope>NUCLEOTIDE SEQUENCE [LARGE SCALE GENOMIC DNA]</scope>
</reference>
<sequence length="113" mass="12974">MGQTEKYESHQTEEYKSGLLDWYTDEKCILLFRMEVTETNRSSGEVKEATVIASASAMFFREADTLEKFGERLARALSSNDWTRENPDKAPVVVDVICKEVFGAGRFYNFAHF</sequence>